<feature type="domain" description="Four-carbon acid sugar kinase N-terminal" evidence="10">
    <location>
        <begin position="15"/>
        <end position="231"/>
    </location>
</feature>
<evidence type="ECO:0000256" key="9">
    <source>
        <dbReference type="ARBA" id="ARBA00023277"/>
    </source>
</evidence>
<organism evidence="12 13">
    <name type="scientific">Ralstonia solanacearum IPO1609</name>
    <dbReference type="NCBI Taxonomy" id="564066"/>
    <lineage>
        <taxon>Bacteria</taxon>
        <taxon>Pseudomonadati</taxon>
        <taxon>Pseudomonadota</taxon>
        <taxon>Betaproteobacteria</taxon>
        <taxon>Burkholderiales</taxon>
        <taxon>Burkholderiaceae</taxon>
        <taxon>Ralstonia</taxon>
        <taxon>Ralstonia solanacearum species complex</taxon>
    </lineage>
</organism>
<keyword evidence="5" id="KW-0418">Kinase</keyword>
<keyword evidence="8" id="KW-0520">NAD</keyword>
<feature type="domain" description="Four-carbon acid sugar kinase nucleotide binding" evidence="11">
    <location>
        <begin position="257"/>
        <end position="406"/>
    </location>
</feature>
<evidence type="ECO:0000256" key="5">
    <source>
        <dbReference type="ARBA" id="ARBA00022777"/>
    </source>
</evidence>
<keyword evidence="6" id="KW-0067">ATP-binding</keyword>
<dbReference type="Proteomes" id="UP000053470">
    <property type="component" value="Unassembled WGS sequence"/>
</dbReference>
<accession>A0A7U7PRG8</accession>
<keyword evidence="7" id="KW-0560">Oxidoreductase</keyword>
<dbReference type="GO" id="GO:0016491">
    <property type="term" value="F:oxidoreductase activity"/>
    <property type="evidence" value="ECO:0007669"/>
    <property type="project" value="UniProtKB-KW"/>
</dbReference>
<dbReference type="Pfam" id="PF07005">
    <property type="entry name" value="SBD_N"/>
    <property type="match status" value="1"/>
</dbReference>
<gene>
    <name evidence="12" type="primary">pdxA</name>
    <name evidence="12" type="ORF">RSIPO_04279</name>
</gene>
<keyword evidence="9" id="KW-0119">Carbohydrate metabolism</keyword>
<proteinExistence type="inferred from homology"/>
<evidence type="ECO:0000256" key="2">
    <source>
        <dbReference type="ARBA" id="ARBA00022679"/>
    </source>
</evidence>
<evidence type="ECO:0000256" key="8">
    <source>
        <dbReference type="ARBA" id="ARBA00023027"/>
    </source>
</evidence>
<dbReference type="Gene3D" id="3.40.50.10840">
    <property type="entry name" value="Putative sugar-binding, N-terminal domain"/>
    <property type="match status" value="1"/>
</dbReference>
<evidence type="ECO:0000256" key="3">
    <source>
        <dbReference type="ARBA" id="ARBA00022723"/>
    </source>
</evidence>
<evidence type="ECO:0000313" key="12">
    <source>
        <dbReference type="EMBL" id="CEJ17583.1"/>
    </source>
</evidence>
<dbReference type="EMBL" id="LN651281">
    <property type="protein sequence ID" value="CEJ17583.1"/>
    <property type="molecule type" value="Genomic_DNA"/>
</dbReference>
<dbReference type="NCBIfam" id="TIGR00557">
    <property type="entry name" value="pdxA"/>
    <property type="match status" value="1"/>
</dbReference>
<evidence type="ECO:0000256" key="6">
    <source>
        <dbReference type="ARBA" id="ARBA00022840"/>
    </source>
</evidence>
<dbReference type="GO" id="GO:0016301">
    <property type="term" value="F:kinase activity"/>
    <property type="evidence" value="ECO:0007669"/>
    <property type="project" value="UniProtKB-KW"/>
</dbReference>
<dbReference type="Pfam" id="PF17042">
    <property type="entry name" value="NBD_C"/>
    <property type="match status" value="1"/>
</dbReference>
<dbReference type="GO" id="GO:0046872">
    <property type="term" value="F:metal ion binding"/>
    <property type="evidence" value="ECO:0007669"/>
    <property type="project" value="UniProtKB-KW"/>
</dbReference>
<reference evidence="12" key="2">
    <citation type="submission" date="2022-04" db="EMBL/GenBank/DDBJ databases">
        <title>Genomic draft of R. solanacearum strain IPO1609, a phylotype IIB1/biovar 2/race 3 strain isolated from potato in Europe.</title>
        <authorList>
            <person name="Boucher C."/>
            <person name="Carrere S."/>
            <person name="Dossat C."/>
            <person name="Elbaz M."/>
            <person name="Genin S."/>
            <person name="Gouzy J."/>
            <person name="Prior P."/>
            <person name="Segurens B."/>
            <person name="Wincker P."/>
        </authorList>
    </citation>
    <scope>NUCLEOTIDE SEQUENCE</scope>
    <source>
        <strain evidence="12">IPO1609</strain>
    </source>
</reference>
<dbReference type="Gene3D" id="3.40.980.20">
    <property type="entry name" value="Four-carbon acid sugar kinase, nucleotide binding domain"/>
    <property type="match status" value="1"/>
</dbReference>
<evidence type="ECO:0000259" key="11">
    <source>
        <dbReference type="Pfam" id="PF17042"/>
    </source>
</evidence>
<name>A0A7U7PRG8_RALSL</name>
<dbReference type="SUPFAM" id="SSF53659">
    <property type="entry name" value="Isocitrate/Isopropylmalate dehydrogenase-like"/>
    <property type="match status" value="1"/>
</dbReference>
<sequence>MPAAMNAAAQAGPKLLILADDLSGAADCAVAGVRAGLRSAVMLRADGAQPAADVLALDTDTRRAGAPDAAARQLAAWQALARPATRLYKKIDSTLRGNVAAEVAALVPVAGLAIVAPAFPAAGRTTRNARQWLHGVAVEDTEVWRNEGIAGRADLLDMLMRQGLRAAALSLADIRAGAAVLAGRLASLQADGVRAVVCDAETDDDLAHIADASVRLAHAFWVGSAGLAPALIRALGLGSANAAVGADTAAPAAGPILTVVGSMSSVSHAQANDLTATAGGALLALELPIDALDTPQAGLTQSVIDALCEGRDVLVTLSQATRGNSADGLRFCRRLAALLAPALPHAGGLIATGGETARALLAAAGIDALQLADEVEPGMPLLHARLAGRALPVVTKAGGFGGPAALSCAWRRLADTERTNPASRTTLSKGNPAMTYRPVIGITMGDAAGVGPEIIMKALTHRSVYEQCRPLVIGDTARLRDAGRRAGVSLEVRSIERPADAAFRYGVVDCIDLGLIPADLPYGQLSPIAGDAAYQYIARTVELTSAGELDAICTAPLNKEALHAGGHLFPGHTEMLAHLTGIDEVSMMLVAPNLRVIHVTTHIGLLDAIRRIEPGLVQRTIERAHATLVRAGIGNPRIGVCGINPHAGENGLFGYGEEEEKIVPAVQVLQARGWRVEGPLPADTLFFRAGRGDFDVVVAMYHDQGHGPVKVMGLEAGVNVTVGLPVIRTSVDHGTAFDIAGKGIADERSLLEAFRQACDLATHHDEPKAARAA</sequence>
<keyword evidence="4" id="KW-0547">Nucleotide-binding</keyword>
<dbReference type="AlphaFoldDB" id="A0A7U7PRG8"/>
<dbReference type="SUPFAM" id="SSF142764">
    <property type="entry name" value="YgbK-like"/>
    <property type="match status" value="1"/>
</dbReference>
<protein>
    <submittedName>
        <fullName evidence="12">4-hydroxythreonine-4-phosphate dehydrogenase (4-(Phosphohydroxy)-l-threonine dehydrogenase) protein</fullName>
    </submittedName>
</protein>
<dbReference type="InterPro" id="IPR037051">
    <property type="entry name" value="4-carb_acid_sugar_kinase_N_sf"/>
</dbReference>
<reference evidence="12" key="1">
    <citation type="submission" date="2014-11" db="EMBL/GenBank/DDBJ databases">
        <authorList>
            <person name="Genoscope - CEA"/>
        </authorList>
    </citation>
    <scope>NUCLEOTIDE SEQUENCE</scope>
    <source>
        <strain evidence="12">IPO1609</strain>
    </source>
</reference>
<evidence type="ECO:0000256" key="7">
    <source>
        <dbReference type="ARBA" id="ARBA00023002"/>
    </source>
</evidence>
<evidence type="ECO:0000256" key="1">
    <source>
        <dbReference type="ARBA" id="ARBA00005715"/>
    </source>
</evidence>
<dbReference type="Gene3D" id="3.40.718.10">
    <property type="entry name" value="Isopropylmalate Dehydrogenase"/>
    <property type="match status" value="1"/>
</dbReference>
<dbReference type="InterPro" id="IPR005255">
    <property type="entry name" value="PdxA_fam"/>
</dbReference>
<evidence type="ECO:0000259" key="10">
    <source>
        <dbReference type="Pfam" id="PF07005"/>
    </source>
</evidence>
<evidence type="ECO:0000256" key="4">
    <source>
        <dbReference type="ARBA" id="ARBA00022741"/>
    </source>
</evidence>
<dbReference type="InterPro" id="IPR042213">
    <property type="entry name" value="NBD_C_sf"/>
</dbReference>
<dbReference type="Pfam" id="PF04166">
    <property type="entry name" value="PdxA"/>
    <property type="match status" value="1"/>
</dbReference>
<dbReference type="PANTHER" id="PTHR30004">
    <property type="entry name" value="4-HYDROXYTHREONINE-4-PHOSPHATE DEHYDROGENASE"/>
    <property type="match status" value="1"/>
</dbReference>
<dbReference type="InterPro" id="IPR031475">
    <property type="entry name" value="NBD_C"/>
</dbReference>
<dbReference type="PANTHER" id="PTHR30004:SF6">
    <property type="entry name" value="D-THREONATE 4-PHOSPHATE DEHYDROGENASE"/>
    <property type="match status" value="1"/>
</dbReference>
<comment type="similarity">
    <text evidence="1">Belongs to the four-carbon acid sugar kinase family.</text>
</comment>
<keyword evidence="13" id="KW-1185">Reference proteome</keyword>
<dbReference type="InterPro" id="IPR010737">
    <property type="entry name" value="4-carb_acid_sugar_kinase_N"/>
</dbReference>
<evidence type="ECO:0000313" key="13">
    <source>
        <dbReference type="Proteomes" id="UP000053470"/>
    </source>
</evidence>
<keyword evidence="2" id="KW-0808">Transferase</keyword>
<keyword evidence="3" id="KW-0479">Metal-binding</keyword>
<dbReference type="GO" id="GO:0051287">
    <property type="term" value="F:NAD binding"/>
    <property type="evidence" value="ECO:0007669"/>
    <property type="project" value="InterPro"/>
</dbReference>
<dbReference type="GO" id="GO:0005524">
    <property type="term" value="F:ATP binding"/>
    <property type="evidence" value="ECO:0007669"/>
    <property type="project" value="UniProtKB-KW"/>
</dbReference>